<feature type="region of interest" description="Disordered" evidence="1">
    <location>
        <begin position="100"/>
        <end position="127"/>
    </location>
</feature>
<gene>
    <name evidence="2" type="ORF">FSCOSCO3_A012785</name>
</gene>
<sequence length="155" mass="16978">MNAPALLKVILGDNSCQRMNFPNGLPGSVNELVSEVQRQCGLHFDIRLQFMDPLFGNDFMNLTSMDEVLDRGTIRVIAMTDSSTPQCANILPTSAAHESLHESSSLSSVDTDILSSPESESSSSRSSWPSIFYVPLFSFDAELKLAQGNAAYRDK</sequence>
<feature type="non-terminal residue" evidence="2">
    <location>
        <position position="155"/>
    </location>
</feature>
<evidence type="ECO:0000256" key="1">
    <source>
        <dbReference type="SAM" id="MobiDB-lite"/>
    </source>
</evidence>
<accession>A0AAV1QN42</accession>
<dbReference type="PANTHER" id="PTHR31025">
    <property type="entry name" value="SI:CH211-196P9.1-RELATED"/>
    <property type="match status" value="1"/>
</dbReference>
<evidence type="ECO:0000313" key="2">
    <source>
        <dbReference type="EMBL" id="CAK6984894.1"/>
    </source>
</evidence>
<feature type="compositionally biased region" description="Low complexity" evidence="1">
    <location>
        <begin position="115"/>
        <end position="127"/>
    </location>
</feature>
<name>A0AAV1QN42_SCOSC</name>
<evidence type="ECO:0000313" key="3">
    <source>
        <dbReference type="Proteomes" id="UP001314229"/>
    </source>
</evidence>
<keyword evidence="3" id="KW-1185">Reference proteome</keyword>
<dbReference type="Proteomes" id="UP001314229">
    <property type="component" value="Unassembled WGS sequence"/>
</dbReference>
<dbReference type="EMBL" id="CAWUFR010002459">
    <property type="protein sequence ID" value="CAK6984894.1"/>
    <property type="molecule type" value="Genomic_DNA"/>
</dbReference>
<reference evidence="2 3" key="1">
    <citation type="submission" date="2024-01" db="EMBL/GenBank/DDBJ databases">
        <authorList>
            <person name="Alioto T."/>
            <person name="Alioto T."/>
            <person name="Gomez Garrido J."/>
        </authorList>
    </citation>
    <scope>NUCLEOTIDE SEQUENCE [LARGE SCALE GENOMIC DNA]</scope>
</reference>
<proteinExistence type="predicted"/>
<organism evidence="2 3">
    <name type="scientific">Scomber scombrus</name>
    <name type="common">Atlantic mackerel</name>
    <name type="synonym">Scomber vernalis</name>
    <dbReference type="NCBI Taxonomy" id="13677"/>
    <lineage>
        <taxon>Eukaryota</taxon>
        <taxon>Metazoa</taxon>
        <taxon>Chordata</taxon>
        <taxon>Craniata</taxon>
        <taxon>Vertebrata</taxon>
        <taxon>Euteleostomi</taxon>
        <taxon>Actinopterygii</taxon>
        <taxon>Neopterygii</taxon>
        <taxon>Teleostei</taxon>
        <taxon>Neoteleostei</taxon>
        <taxon>Acanthomorphata</taxon>
        <taxon>Pelagiaria</taxon>
        <taxon>Scombriformes</taxon>
        <taxon>Scombridae</taxon>
        <taxon>Scomber</taxon>
    </lineage>
</organism>
<protein>
    <submittedName>
        <fullName evidence="2">Uncharacterized protein LOC127364511</fullName>
    </submittedName>
</protein>
<dbReference type="PANTHER" id="PTHR31025:SF27">
    <property type="entry name" value="SI:CH211-193K19.2-RELATED"/>
    <property type="match status" value="1"/>
</dbReference>
<comment type="caution">
    <text evidence="2">The sequence shown here is derived from an EMBL/GenBank/DDBJ whole genome shotgun (WGS) entry which is preliminary data.</text>
</comment>
<dbReference type="AlphaFoldDB" id="A0AAV1QN42"/>